<dbReference type="Proteomes" id="UP000077734">
    <property type="component" value="Unassembled WGS sequence"/>
</dbReference>
<organism evidence="1 2">
    <name type="scientific">Methylomonas koyamae</name>
    <dbReference type="NCBI Taxonomy" id="702114"/>
    <lineage>
        <taxon>Bacteria</taxon>
        <taxon>Pseudomonadati</taxon>
        <taxon>Pseudomonadota</taxon>
        <taxon>Gammaproteobacteria</taxon>
        <taxon>Methylococcales</taxon>
        <taxon>Methylococcaceae</taxon>
        <taxon>Methylomonas</taxon>
    </lineage>
</organism>
<proteinExistence type="predicted"/>
<evidence type="ECO:0000313" key="2">
    <source>
        <dbReference type="Proteomes" id="UP000077734"/>
    </source>
</evidence>
<gene>
    <name evidence="1" type="ORF">A1356_19340</name>
</gene>
<accession>A0AA91I3G8</accession>
<sequence>MSFDSEPELSLADHLLIAYILSENYIPSEYKQLFDRLHKRVNWLQLENLKLRSDNEQLQHKPKRKPGRPKTTKLTDEFFKKFEEVAPQKRAEWGVKNDTAVIRRIVENRKYNGAKYKFDRENKEFISSFQVALSKYRKKRKALKKND</sequence>
<protein>
    <submittedName>
        <fullName evidence="1">Uncharacterized protein</fullName>
    </submittedName>
</protein>
<comment type="caution">
    <text evidence="1">The sequence shown here is derived from an EMBL/GenBank/DDBJ whole genome shotgun (WGS) entry which is preliminary data.</text>
</comment>
<dbReference type="AlphaFoldDB" id="A0AA91I3G8"/>
<reference evidence="1 2" key="1">
    <citation type="submission" date="2016-03" db="EMBL/GenBank/DDBJ databases">
        <authorList>
            <person name="Heylen K."/>
            <person name="De Vos P."/>
            <person name="Vekeman B."/>
        </authorList>
    </citation>
    <scope>NUCLEOTIDE SEQUENCE [LARGE SCALE GENOMIC DNA]</scope>
    <source>
        <strain evidence="1 2">R-49807</strain>
    </source>
</reference>
<evidence type="ECO:0000313" key="1">
    <source>
        <dbReference type="EMBL" id="OAI22060.1"/>
    </source>
</evidence>
<dbReference type="RefSeq" id="WP_064029769.1">
    <property type="nucleotide sequence ID" value="NZ_LUUL01000126.1"/>
</dbReference>
<dbReference type="EMBL" id="LUUL01000126">
    <property type="protein sequence ID" value="OAI22060.1"/>
    <property type="molecule type" value="Genomic_DNA"/>
</dbReference>
<keyword evidence="2" id="KW-1185">Reference proteome</keyword>
<name>A0AA91I3G8_9GAMM</name>